<comment type="caution">
    <text evidence="1">The sequence shown here is derived from an EMBL/GenBank/DDBJ whole genome shotgun (WGS) entry which is preliminary data.</text>
</comment>
<dbReference type="Proteomes" id="UP000737018">
    <property type="component" value="Unassembled WGS sequence"/>
</dbReference>
<dbReference type="AlphaFoldDB" id="A0A8J4QAC2"/>
<evidence type="ECO:0000313" key="1">
    <source>
        <dbReference type="EMBL" id="KAF3946732.1"/>
    </source>
</evidence>
<evidence type="ECO:0000313" key="2">
    <source>
        <dbReference type="Proteomes" id="UP000737018"/>
    </source>
</evidence>
<name>A0A8J4QAC2_9ROSI</name>
<dbReference type="EMBL" id="JRKL02008692">
    <property type="protein sequence ID" value="KAF3946732.1"/>
    <property type="molecule type" value="Genomic_DNA"/>
</dbReference>
<sequence>MALVIFNVTDPPAKTYHRSTLSASDPRRPKLSNALNLCFTAVPSRRSTLSASDSPPIGSDPPLCFTSAANIPLFEKRFSAGHSGGLRG</sequence>
<proteinExistence type="predicted"/>
<accession>A0A8J4QAC2</accession>
<keyword evidence="2" id="KW-1185">Reference proteome</keyword>
<protein>
    <submittedName>
        <fullName evidence="1">Uncharacterized protein</fullName>
    </submittedName>
</protein>
<reference evidence="1" key="1">
    <citation type="submission" date="2020-03" db="EMBL/GenBank/DDBJ databases">
        <title>Castanea mollissima Vanexum genome sequencing.</title>
        <authorList>
            <person name="Staton M."/>
        </authorList>
    </citation>
    <scope>NUCLEOTIDE SEQUENCE</scope>
    <source>
        <tissue evidence="1">Leaf</tissue>
    </source>
</reference>
<organism evidence="1 2">
    <name type="scientific">Castanea mollissima</name>
    <name type="common">Chinese chestnut</name>
    <dbReference type="NCBI Taxonomy" id="60419"/>
    <lineage>
        <taxon>Eukaryota</taxon>
        <taxon>Viridiplantae</taxon>
        <taxon>Streptophyta</taxon>
        <taxon>Embryophyta</taxon>
        <taxon>Tracheophyta</taxon>
        <taxon>Spermatophyta</taxon>
        <taxon>Magnoliopsida</taxon>
        <taxon>eudicotyledons</taxon>
        <taxon>Gunneridae</taxon>
        <taxon>Pentapetalae</taxon>
        <taxon>rosids</taxon>
        <taxon>fabids</taxon>
        <taxon>Fagales</taxon>
        <taxon>Fagaceae</taxon>
        <taxon>Castanea</taxon>
    </lineage>
</organism>
<gene>
    <name evidence="1" type="ORF">CMV_027034</name>
</gene>